<dbReference type="OrthoDB" id="2415397at2759"/>
<keyword evidence="4" id="KW-0472">Membrane</keyword>
<evidence type="ECO:0000256" key="2">
    <source>
        <dbReference type="ARBA" id="ARBA00022840"/>
    </source>
</evidence>
<reference evidence="5" key="1">
    <citation type="submission" date="2021-06" db="EMBL/GenBank/DDBJ databases">
        <authorList>
            <person name="Kallberg Y."/>
            <person name="Tangrot J."/>
            <person name="Rosling A."/>
        </authorList>
    </citation>
    <scope>NUCLEOTIDE SEQUENCE</scope>
    <source>
        <strain evidence="5">UK204</strain>
    </source>
</reference>
<organism evidence="5 6">
    <name type="scientific">Funneliformis caledonium</name>
    <dbReference type="NCBI Taxonomy" id="1117310"/>
    <lineage>
        <taxon>Eukaryota</taxon>
        <taxon>Fungi</taxon>
        <taxon>Fungi incertae sedis</taxon>
        <taxon>Mucoromycota</taxon>
        <taxon>Glomeromycotina</taxon>
        <taxon>Glomeromycetes</taxon>
        <taxon>Glomerales</taxon>
        <taxon>Glomeraceae</taxon>
        <taxon>Funneliformis</taxon>
    </lineage>
</organism>
<keyword evidence="6" id="KW-1185">Reference proteome</keyword>
<sequence length="811" mass="92489">MNEAIVDIENRAYFFIIIIQCWLALQFTGDFNWCIRHFTELIIEWPVKEKYMFKDLVISYGPELPPVFKGVTFDIVTSGKEQFGSIQSYDATLWNSLRGVHIIQDADNENIDSTNSSVDFKTDYLFQTTIREEFKDSTVLTIAHRLRTVADYDKILVMMNFTHSKLNEHALISKFLTRLSEIPKWSKAALSLKKDGILEIGKKLDNVKTTTKLPNNAWSSYGCSPSFNHFIVIFVKQQTKNEEVVRFWIDQDNERAEFEIKQIQNQLVVNRSISNNIAHDLIEEQKLDLIAKRELNDEPSFRRRLGGKLSSVPPNKFSSNSDSEVVTSTPLTNVFLAFSSQQQTLVNDEPSFRKRIGEELSSMPPNKIRAINAETSQRSPCSEKLSSDPDSENVTSTPLTNVSLASSTQQQTPVDLIEPIDLNGVKTIDSSTSLVSEKDEKQKTTRRYINRDLADEVLKSYQTQVLPGEKLMYDNVDTLSFAYSKVKKTELAKSPLSIGVVNINNISCTKFLPLDFKQFIADQIQDCETASIYFTDNRFIDKFIMDCEEEVLIFLDKFQDIGDLASLARCLNENPIDMSVASNDLIYVRILFDHFYFLFKNDTLLQPMSEHEFSAYVWTPLIRNAFLGKDDLKLSCGELASKSYEKLKGLLNVSSRGGPKLDGKGLLKSLGTEILAQEDGVFNTPSKRTGDLQKLEYCSKVILTALFFALSSATKNRITDIETYTLQSNEFRLKISATKYLFENTIITMDLQHVEVPRTVEGFSKLVEGVKTILSWKARTRKNTMKFYEALNKGHKRLTKRVFFSPVKISM</sequence>
<evidence type="ECO:0000313" key="6">
    <source>
        <dbReference type="Proteomes" id="UP000789570"/>
    </source>
</evidence>
<protein>
    <submittedName>
        <fullName evidence="5">1131_t:CDS:1</fullName>
    </submittedName>
</protein>
<dbReference type="Gene3D" id="3.40.50.300">
    <property type="entry name" value="P-loop containing nucleotide triphosphate hydrolases"/>
    <property type="match status" value="1"/>
</dbReference>
<dbReference type="GO" id="GO:0042626">
    <property type="term" value="F:ATPase-coupled transmembrane transporter activity"/>
    <property type="evidence" value="ECO:0007669"/>
    <property type="project" value="TreeGrafter"/>
</dbReference>
<keyword evidence="1" id="KW-0547">Nucleotide-binding</keyword>
<accession>A0A9N8VAI4</accession>
<dbReference type="InterPro" id="IPR050173">
    <property type="entry name" value="ABC_transporter_C-like"/>
</dbReference>
<dbReference type="SUPFAM" id="SSF52540">
    <property type="entry name" value="P-loop containing nucleoside triphosphate hydrolases"/>
    <property type="match status" value="1"/>
</dbReference>
<keyword evidence="4" id="KW-1133">Transmembrane helix</keyword>
<evidence type="ECO:0000256" key="4">
    <source>
        <dbReference type="SAM" id="Phobius"/>
    </source>
</evidence>
<keyword evidence="4" id="KW-0812">Transmembrane</keyword>
<feature type="transmembrane region" description="Helical" evidence="4">
    <location>
        <begin position="12"/>
        <end position="29"/>
    </location>
</feature>
<name>A0A9N8VAI4_9GLOM</name>
<evidence type="ECO:0000256" key="1">
    <source>
        <dbReference type="ARBA" id="ARBA00022741"/>
    </source>
</evidence>
<dbReference type="AlphaFoldDB" id="A0A9N8VAI4"/>
<dbReference type="PANTHER" id="PTHR24223">
    <property type="entry name" value="ATP-BINDING CASSETTE SUB-FAMILY C"/>
    <property type="match status" value="1"/>
</dbReference>
<gene>
    <name evidence="5" type="ORF">FCALED_LOCUS1139</name>
</gene>
<comment type="caution">
    <text evidence="5">The sequence shown here is derived from an EMBL/GenBank/DDBJ whole genome shotgun (WGS) entry which is preliminary data.</text>
</comment>
<evidence type="ECO:0000313" key="5">
    <source>
        <dbReference type="EMBL" id="CAG8449620.1"/>
    </source>
</evidence>
<proteinExistence type="predicted"/>
<dbReference type="GO" id="GO:0016020">
    <property type="term" value="C:membrane"/>
    <property type="evidence" value="ECO:0007669"/>
    <property type="project" value="TreeGrafter"/>
</dbReference>
<dbReference type="EMBL" id="CAJVPQ010000136">
    <property type="protein sequence ID" value="CAG8449620.1"/>
    <property type="molecule type" value="Genomic_DNA"/>
</dbReference>
<feature type="region of interest" description="Disordered" evidence="3">
    <location>
        <begin position="371"/>
        <end position="410"/>
    </location>
</feature>
<evidence type="ECO:0000256" key="3">
    <source>
        <dbReference type="SAM" id="MobiDB-lite"/>
    </source>
</evidence>
<dbReference type="GO" id="GO:0005524">
    <property type="term" value="F:ATP binding"/>
    <property type="evidence" value="ECO:0007669"/>
    <property type="project" value="UniProtKB-KW"/>
</dbReference>
<dbReference type="Proteomes" id="UP000789570">
    <property type="component" value="Unassembled WGS sequence"/>
</dbReference>
<keyword evidence="2" id="KW-0067">ATP-binding</keyword>
<dbReference type="InterPro" id="IPR027417">
    <property type="entry name" value="P-loop_NTPase"/>
</dbReference>
<feature type="compositionally biased region" description="Polar residues" evidence="3">
    <location>
        <begin position="392"/>
        <end position="410"/>
    </location>
</feature>